<dbReference type="PANTHER" id="PTHR14911">
    <property type="entry name" value="THUMP DOMAIN-CONTAINING"/>
    <property type="match status" value="1"/>
</dbReference>
<accession>A0A0G0E8V5</accession>
<dbReference type="EMBL" id="LBPV01000064">
    <property type="protein sequence ID" value="KKP63797.1"/>
    <property type="molecule type" value="Genomic_DNA"/>
</dbReference>
<dbReference type="GO" id="GO:0016829">
    <property type="term" value="F:lyase activity"/>
    <property type="evidence" value="ECO:0007669"/>
    <property type="project" value="UniProtKB-KW"/>
</dbReference>
<dbReference type="GO" id="GO:0016423">
    <property type="term" value="F:tRNA (guanine) methyltransferase activity"/>
    <property type="evidence" value="ECO:0007669"/>
    <property type="project" value="TreeGrafter"/>
</dbReference>
<keyword evidence="2" id="KW-0456">Lyase</keyword>
<evidence type="ECO:0000313" key="3">
    <source>
        <dbReference type="Proteomes" id="UP000033866"/>
    </source>
</evidence>
<evidence type="ECO:0000259" key="1">
    <source>
        <dbReference type="Pfam" id="PF01170"/>
    </source>
</evidence>
<protein>
    <submittedName>
        <fullName evidence="2">Methlyase protein</fullName>
    </submittedName>
</protein>
<reference evidence="2 3" key="1">
    <citation type="journal article" date="2015" name="Nature">
        <title>rRNA introns, odd ribosomes, and small enigmatic genomes across a large radiation of phyla.</title>
        <authorList>
            <person name="Brown C.T."/>
            <person name="Hug L.A."/>
            <person name="Thomas B.C."/>
            <person name="Sharon I."/>
            <person name="Castelle C.J."/>
            <person name="Singh A."/>
            <person name="Wilkins M.J."/>
            <person name="Williams K.H."/>
            <person name="Banfield J.F."/>
        </authorList>
    </citation>
    <scope>NUCLEOTIDE SEQUENCE [LARGE SCALE GENOMIC DNA]</scope>
</reference>
<dbReference type="Pfam" id="PF01170">
    <property type="entry name" value="UPF0020"/>
    <property type="match status" value="1"/>
</dbReference>
<dbReference type="AlphaFoldDB" id="A0A0G0E8V5"/>
<gene>
    <name evidence="2" type="ORF">UR61_C0064G0009</name>
</gene>
<name>A0A0G0E8V5_9BACT</name>
<proteinExistence type="predicted"/>
<evidence type="ECO:0000313" key="2">
    <source>
        <dbReference type="EMBL" id="KKP63797.1"/>
    </source>
</evidence>
<dbReference type="SUPFAM" id="SSF53335">
    <property type="entry name" value="S-adenosyl-L-methionine-dependent methyltransferases"/>
    <property type="match status" value="1"/>
</dbReference>
<dbReference type="GO" id="GO:0030488">
    <property type="term" value="P:tRNA methylation"/>
    <property type="evidence" value="ECO:0007669"/>
    <property type="project" value="TreeGrafter"/>
</dbReference>
<dbReference type="Gene3D" id="3.40.50.150">
    <property type="entry name" value="Vaccinia Virus protein VP39"/>
    <property type="match status" value="1"/>
</dbReference>
<feature type="domain" description="Ribosomal RNA large subunit methyltransferase K/L-like methyltransferase" evidence="1">
    <location>
        <begin position="183"/>
        <end position="263"/>
    </location>
</feature>
<sequence length="388" mass="43991">MRYFFECGNFSNISHAELSAVFQSYGISPDSIKRLSNSILLVESNSITKEILQRIFNKLGGFIRYGEIVEDLDSFFNPYLNGEKIVFGISVLGNSDITIKDIQKLANEIKRNLKSNGISSRFLLPKKLELNAAQIVNNNILEEGFELCIFDSSTSRLYGKTLGIQNVESFVKRDIDRPSVDFDMGVLPQKLARILCNLTGLKEGILWDPFCGSGTVLMEASVLGFDVLGTDIDIRALESANKNIQWLSEEGLIEKTKYNIFYLDIHNVERRVLKDLKRTNINAVVCEPFMGPPQRRAMSTKSASELLDEVKKLYVSLFKVLEEVGSAGFKVVLIIPSYKTRDGWLTFNISELIGKKWNVLNRKYISGDLKWERINSIIARNIFILSKR</sequence>
<comment type="caution">
    <text evidence="2">The sequence shown here is derived from an EMBL/GenBank/DDBJ whole genome shotgun (WGS) entry which is preliminary data.</text>
</comment>
<dbReference type="Proteomes" id="UP000033866">
    <property type="component" value="Unassembled WGS sequence"/>
</dbReference>
<dbReference type="InterPro" id="IPR029063">
    <property type="entry name" value="SAM-dependent_MTases_sf"/>
</dbReference>
<dbReference type="InterPro" id="IPR000241">
    <property type="entry name" value="RlmKL-like_Mtase"/>
</dbReference>
<organism evidence="2 3">
    <name type="scientific">candidate division WS6 bacterium GW2011_GWE1_34_7</name>
    <dbReference type="NCBI Taxonomy" id="1619093"/>
    <lineage>
        <taxon>Bacteria</taxon>
        <taxon>Candidatus Dojkabacteria</taxon>
    </lineage>
</organism>
<dbReference type="PANTHER" id="PTHR14911:SF13">
    <property type="entry name" value="TRNA (GUANINE(6)-N2)-METHYLTRANSFERASE THUMP3"/>
    <property type="match status" value="1"/>
</dbReference>